<organism evidence="1 2">
    <name type="scientific">Popillia japonica</name>
    <name type="common">Japanese beetle</name>
    <dbReference type="NCBI Taxonomy" id="7064"/>
    <lineage>
        <taxon>Eukaryota</taxon>
        <taxon>Metazoa</taxon>
        <taxon>Ecdysozoa</taxon>
        <taxon>Arthropoda</taxon>
        <taxon>Hexapoda</taxon>
        <taxon>Insecta</taxon>
        <taxon>Pterygota</taxon>
        <taxon>Neoptera</taxon>
        <taxon>Endopterygota</taxon>
        <taxon>Coleoptera</taxon>
        <taxon>Polyphaga</taxon>
        <taxon>Scarabaeiformia</taxon>
        <taxon>Scarabaeidae</taxon>
        <taxon>Rutelinae</taxon>
        <taxon>Popillia</taxon>
    </lineage>
</organism>
<comment type="caution">
    <text evidence="1">The sequence shown here is derived from an EMBL/GenBank/DDBJ whole genome shotgun (WGS) entry which is preliminary data.</text>
</comment>
<reference evidence="1 2" key="1">
    <citation type="journal article" date="2024" name="BMC Genomics">
        <title>De novo assembly and annotation of Popillia japonica's genome with initial clues to its potential as an invasive pest.</title>
        <authorList>
            <person name="Cucini C."/>
            <person name="Boschi S."/>
            <person name="Funari R."/>
            <person name="Cardaioli E."/>
            <person name="Iannotti N."/>
            <person name="Marturano G."/>
            <person name="Paoli F."/>
            <person name="Bruttini M."/>
            <person name="Carapelli A."/>
            <person name="Frati F."/>
            <person name="Nardi F."/>
        </authorList>
    </citation>
    <scope>NUCLEOTIDE SEQUENCE [LARGE SCALE GENOMIC DNA]</scope>
    <source>
        <strain evidence="1">DMR45628</strain>
    </source>
</reference>
<name>A0AAW1J015_POPJA</name>
<dbReference type="EMBL" id="JASPKY010000462">
    <property type="protein sequence ID" value="KAK9696081.1"/>
    <property type="molecule type" value="Genomic_DNA"/>
</dbReference>
<dbReference type="Proteomes" id="UP001458880">
    <property type="component" value="Unassembled WGS sequence"/>
</dbReference>
<protein>
    <submittedName>
        <fullName evidence="1">Uncharacterized protein</fullName>
    </submittedName>
</protein>
<proteinExistence type="predicted"/>
<evidence type="ECO:0000313" key="1">
    <source>
        <dbReference type="EMBL" id="KAK9696081.1"/>
    </source>
</evidence>
<gene>
    <name evidence="1" type="ORF">QE152_g32129</name>
</gene>
<sequence>MIFRFCKCSKNYLSEKKLNQNGEKLIKCLGYTKDLEEILYKEDLDPKVEFKTISIKRRGFRKSTVITPFPHLKSPNPITTDQNGEKLIKCLGYTKDLEEILYKEDLDPKVEFQTISIKRRGFRKSTVITPFPHLKSPNPITTEKKKNLLELSPYINIFHDFYKNLISAECKIRC</sequence>
<keyword evidence="2" id="KW-1185">Reference proteome</keyword>
<dbReference type="AlphaFoldDB" id="A0AAW1J015"/>
<accession>A0AAW1J015</accession>
<evidence type="ECO:0000313" key="2">
    <source>
        <dbReference type="Proteomes" id="UP001458880"/>
    </source>
</evidence>